<organism evidence="1 2">
    <name type="scientific">Hygrophoropsis aurantiaca</name>
    <dbReference type="NCBI Taxonomy" id="72124"/>
    <lineage>
        <taxon>Eukaryota</taxon>
        <taxon>Fungi</taxon>
        <taxon>Dikarya</taxon>
        <taxon>Basidiomycota</taxon>
        <taxon>Agaricomycotina</taxon>
        <taxon>Agaricomycetes</taxon>
        <taxon>Agaricomycetidae</taxon>
        <taxon>Boletales</taxon>
        <taxon>Coniophorineae</taxon>
        <taxon>Hygrophoropsidaceae</taxon>
        <taxon>Hygrophoropsis</taxon>
    </lineage>
</organism>
<proteinExistence type="predicted"/>
<dbReference type="Proteomes" id="UP000790377">
    <property type="component" value="Unassembled WGS sequence"/>
</dbReference>
<name>A0ACB8A8X5_9AGAM</name>
<evidence type="ECO:0000313" key="2">
    <source>
        <dbReference type="Proteomes" id="UP000790377"/>
    </source>
</evidence>
<evidence type="ECO:0000313" key="1">
    <source>
        <dbReference type="EMBL" id="KAH7909740.1"/>
    </source>
</evidence>
<sequence>MVFGLSVFSRKPGDKGEPTRSSSVNVIETQHEEELEYRSEQVLGTPNSSRYAQSATSTTIDVNAGSGEMRANVADTKALYELMLTIPPKTLHSYTLSRLKPSGLGISPDPHTYSSPSSSRINGGSRTPPPSPPTMAKLTSFFSTLAPPPMVHCARCHADYFEVENATADRACRVPHDDESAIVERVGVSGARSRSLNRTGRGNRGDGAGRDREGATYETLWECCGRTVDGDGDMGPPDGWCYEGRHTTDTRRARFRADSTIHDDKLTSCLRLNCHNIRAQLPSAPPSSTRDDASAITITSASASVSRRSTRKRPRDKVTEEREVDDENAEEGEGEEEGSVIVRSRPTGRNWLETDKGKRSSKPISSAVAKPTSSAKPKAKSRAVSQPRTRAPRTKTRSGVEMEVESEVEPQSRPRTRSVVREESRVRGPARGSRLKRGGDEKEIAGVADSDDSDRGRGRERKRKGDQREEERKKRRVGA</sequence>
<dbReference type="EMBL" id="MU267744">
    <property type="protein sequence ID" value="KAH7909740.1"/>
    <property type="molecule type" value="Genomic_DNA"/>
</dbReference>
<accession>A0ACB8A8X5</accession>
<comment type="caution">
    <text evidence="1">The sequence shown here is derived from an EMBL/GenBank/DDBJ whole genome shotgun (WGS) entry which is preliminary data.</text>
</comment>
<protein>
    <submittedName>
        <fullName evidence="1">Uncharacterized protein</fullName>
    </submittedName>
</protein>
<keyword evidence="2" id="KW-1185">Reference proteome</keyword>
<gene>
    <name evidence="1" type="ORF">BJ138DRAFT_1127452</name>
</gene>
<reference evidence="1" key="1">
    <citation type="journal article" date="2021" name="New Phytol.">
        <title>Evolutionary innovations through gain and loss of genes in the ectomycorrhizal Boletales.</title>
        <authorList>
            <person name="Wu G."/>
            <person name="Miyauchi S."/>
            <person name="Morin E."/>
            <person name="Kuo A."/>
            <person name="Drula E."/>
            <person name="Varga T."/>
            <person name="Kohler A."/>
            <person name="Feng B."/>
            <person name="Cao Y."/>
            <person name="Lipzen A."/>
            <person name="Daum C."/>
            <person name="Hundley H."/>
            <person name="Pangilinan J."/>
            <person name="Johnson J."/>
            <person name="Barry K."/>
            <person name="LaButti K."/>
            <person name="Ng V."/>
            <person name="Ahrendt S."/>
            <person name="Min B."/>
            <person name="Choi I.G."/>
            <person name="Park H."/>
            <person name="Plett J.M."/>
            <person name="Magnuson J."/>
            <person name="Spatafora J.W."/>
            <person name="Nagy L.G."/>
            <person name="Henrissat B."/>
            <person name="Grigoriev I.V."/>
            <person name="Yang Z.L."/>
            <person name="Xu J."/>
            <person name="Martin F.M."/>
        </authorList>
    </citation>
    <scope>NUCLEOTIDE SEQUENCE</scope>
    <source>
        <strain evidence="1">ATCC 28755</strain>
    </source>
</reference>